<keyword evidence="2" id="KW-1185">Reference proteome</keyword>
<protein>
    <recommendedName>
        <fullName evidence="3">Lipoprotein</fullName>
    </recommendedName>
</protein>
<dbReference type="EMBL" id="JACRUL010000046">
    <property type="protein sequence ID" value="MBC5845642.1"/>
    <property type="molecule type" value="Genomic_DNA"/>
</dbReference>
<evidence type="ECO:0008006" key="3">
    <source>
        <dbReference type="Google" id="ProtNLM"/>
    </source>
</evidence>
<sequence>MKKIASTLVLLSLVFVGCKSNEIAETFTQKVEKAHQKEVFTSKQAVQFDLKLDFGGQERLNAQLTLLTNSSQGLLAFKNGDTIIFNKDKVFYSPTITKDESVRFDAYTWGYFSFFPFKLSDQGTIWNAYENKEKDAANYDTEKLTFKSGTGDAPDDWYVVYADKKTNLIEKAAYIVTFSGDKAKAEANPHAIQYLDYKEVDGVPIATKWVFWGWKEGTGLTDEIGHASLTNIKFVTVTDDTFKANPSFKTK</sequence>
<dbReference type="RefSeq" id="WP_187020495.1">
    <property type="nucleotide sequence ID" value="NZ_JACRUK010000048.1"/>
</dbReference>
<reference evidence="1 2" key="1">
    <citation type="submission" date="2020-08" db="EMBL/GenBank/DDBJ databases">
        <title>Description of novel Flavobacterium F-392 isolate.</title>
        <authorList>
            <person name="Saticioglu I.B."/>
            <person name="Duman M."/>
            <person name="Altun S."/>
        </authorList>
    </citation>
    <scope>NUCLEOTIDE SEQUENCE [LARGE SCALE GENOMIC DNA]</scope>
    <source>
        <strain evidence="1 2">F-392</strain>
    </source>
</reference>
<accession>A0A923N261</accession>
<evidence type="ECO:0000313" key="1">
    <source>
        <dbReference type="EMBL" id="MBC5845642.1"/>
    </source>
</evidence>
<dbReference type="PROSITE" id="PS51257">
    <property type="entry name" value="PROKAR_LIPOPROTEIN"/>
    <property type="match status" value="1"/>
</dbReference>
<evidence type="ECO:0000313" key="2">
    <source>
        <dbReference type="Proteomes" id="UP000641454"/>
    </source>
</evidence>
<dbReference type="AlphaFoldDB" id="A0A923N261"/>
<comment type="caution">
    <text evidence="1">The sequence shown here is derived from an EMBL/GenBank/DDBJ whole genome shotgun (WGS) entry which is preliminary data.</text>
</comment>
<proteinExistence type="predicted"/>
<gene>
    <name evidence="1" type="ORF">H8R25_14510</name>
</gene>
<name>A0A923N261_9FLAO</name>
<dbReference type="Proteomes" id="UP000641454">
    <property type="component" value="Unassembled WGS sequence"/>
</dbReference>
<organism evidence="1 2">
    <name type="scientific">Flavobacterium muglaense</name>
    <dbReference type="NCBI Taxonomy" id="2764716"/>
    <lineage>
        <taxon>Bacteria</taxon>
        <taxon>Pseudomonadati</taxon>
        <taxon>Bacteroidota</taxon>
        <taxon>Flavobacteriia</taxon>
        <taxon>Flavobacteriales</taxon>
        <taxon>Flavobacteriaceae</taxon>
        <taxon>Flavobacterium</taxon>
    </lineage>
</organism>